<evidence type="ECO:0000313" key="2">
    <source>
        <dbReference type="EMBL" id="BBG23299.1"/>
    </source>
</evidence>
<keyword evidence="4" id="KW-1185">Reference proteome</keyword>
<dbReference type="EMBL" id="AP018929">
    <property type="protein sequence ID" value="BBG23299.1"/>
    <property type="molecule type" value="Genomic_DNA"/>
</dbReference>
<dbReference type="EMBL" id="AP018930">
    <property type="protein sequence ID" value="BBG26052.1"/>
    <property type="molecule type" value="Genomic_DNA"/>
</dbReference>
<dbReference type="SUPFAM" id="SSF81593">
    <property type="entry name" value="Nucleotidyltransferase substrate binding subunit/domain"/>
    <property type="match status" value="1"/>
</dbReference>
<organism evidence="2 4">
    <name type="scientific">Sulfuracidifex tepidarius</name>
    <dbReference type="NCBI Taxonomy" id="1294262"/>
    <lineage>
        <taxon>Archaea</taxon>
        <taxon>Thermoproteota</taxon>
        <taxon>Thermoprotei</taxon>
        <taxon>Sulfolobales</taxon>
        <taxon>Sulfolobaceae</taxon>
        <taxon>Sulfuracidifex</taxon>
    </lineage>
</organism>
<dbReference type="Gene3D" id="1.20.120.330">
    <property type="entry name" value="Nucleotidyltransferases domain 2"/>
    <property type="match status" value="1"/>
</dbReference>
<dbReference type="InterPro" id="IPR007842">
    <property type="entry name" value="HEPN_dom"/>
</dbReference>
<evidence type="ECO:0000313" key="4">
    <source>
        <dbReference type="Proteomes" id="UP000322983"/>
    </source>
</evidence>
<sequence>MEFLKNNALDFFDLGKRLLTEGKYNLSLFSLEQALQLGLKYSLVSTTGSFPKTHDVVDLLRRVSELTGNKRLEETLTSEISTLDLLKQAYIASRYFPSSYDRGAVERALRVVEVVFTELGIS</sequence>
<dbReference type="Pfam" id="PF05168">
    <property type="entry name" value="HEPN"/>
    <property type="match status" value="1"/>
</dbReference>
<gene>
    <name evidence="2" type="ORF">IC006_0583</name>
    <name evidence="3" type="ORF">IC007_0557</name>
</gene>
<dbReference type="Proteomes" id="UP000322983">
    <property type="component" value="Chromosome"/>
</dbReference>
<proteinExistence type="predicted"/>
<dbReference type="RefSeq" id="WP_054846037.1">
    <property type="nucleotide sequence ID" value="NZ_AP018929.1"/>
</dbReference>
<evidence type="ECO:0000259" key="1">
    <source>
        <dbReference type="PROSITE" id="PS50910"/>
    </source>
</evidence>
<reference evidence="2 4" key="2">
    <citation type="journal article" date="2020" name="Int. J. Syst. Evol. Microbiol.">
        <title>Sulfuracidifex tepidarius gen. nov., sp. nov. and transfer of Sulfolobus metallicus Huber and Stetter 1992 to the genus Sulfuracidifex as Sulfuracidifex metallicus comb. nov.</title>
        <authorList>
            <person name="Itoh T."/>
            <person name="Miura T."/>
            <person name="Sakai H.D."/>
            <person name="Kato S."/>
            <person name="Ohkuma M."/>
            <person name="Takashina T."/>
        </authorList>
    </citation>
    <scope>NUCLEOTIDE SEQUENCE [LARGE SCALE GENOMIC DNA]</scope>
    <source>
        <strain evidence="2 4">IC-006</strain>
        <strain evidence="3">IC-007</strain>
    </source>
</reference>
<dbReference type="PROSITE" id="PS50910">
    <property type="entry name" value="HEPN"/>
    <property type="match status" value="1"/>
</dbReference>
<evidence type="ECO:0000313" key="3">
    <source>
        <dbReference type="EMBL" id="BBG26052.1"/>
    </source>
</evidence>
<dbReference type="GeneID" id="41714424"/>
<accession>A0A510E0Q4</accession>
<feature type="domain" description="HEPN" evidence="1">
    <location>
        <begin position="5"/>
        <end position="115"/>
    </location>
</feature>
<dbReference type="KEGG" id="step:IC006_0583"/>
<name>A0A510DT12_9CREN</name>
<reference evidence="5" key="1">
    <citation type="submission" date="2018-09" db="EMBL/GenBank/DDBJ databases">
        <title>Complete Genome Sequencing of Sulfolobus sp. JCM 16834.</title>
        <authorList>
            <person name="Kato S."/>
            <person name="Itoh T."/>
            <person name="Ohkuma M."/>
        </authorList>
    </citation>
    <scope>NUCLEOTIDE SEQUENCE [LARGE SCALE GENOMIC DNA]</scope>
    <source>
        <strain evidence="5">IC-007</strain>
    </source>
</reference>
<protein>
    <recommendedName>
        <fullName evidence="1">HEPN domain-containing protein</fullName>
    </recommendedName>
</protein>
<accession>A0A510DT12</accession>
<dbReference type="Proteomes" id="UP000325030">
    <property type="component" value="Chromosome"/>
</dbReference>
<evidence type="ECO:0000313" key="5">
    <source>
        <dbReference type="Proteomes" id="UP000325030"/>
    </source>
</evidence>
<dbReference type="OrthoDB" id="101044at2157"/>
<dbReference type="AlphaFoldDB" id="A0A510DT12"/>
<dbReference type="SMART" id="SM00748">
    <property type="entry name" value="HEPN"/>
    <property type="match status" value="1"/>
</dbReference>